<dbReference type="EMBL" id="ML121799">
    <property type="protein sequence ID" value="RPB17968.1"/>
    <property type="molecule type" value="Genomic_DNA"/>
</dbReference>
<protein>
    <submittedName>
        <fullName evidence="3">Uncharacterized protein</fullName>
    </submittedName>
</protein>
<feature type="non-terminal residue" evidence="3">
    <location>
        <position position="270"/>
    </location>
</feature>
<sequence>HGRYHSIRSSKRVRRAAKLLSICGFLNNEAISEELLKRGMNLEPHDLKDAIRTLLSYSLAKRSHNNGFSIHPLVHSWAKLRLESEPQKKKDIAKEAFEVVVSGVGESNEGRTEYLIFERRIMPHIDAVTKHMEQYAGVSNMNMQAGSTRLGDVYMRHGRQHEALRWYRWALAGFEKGLGDDHPTTLTIVYRMALVFRQQGQHEKALEWYGRALAGQEKALGVDHPSTLGTINNMALVFRQQGQHEKALEWYGRALAGQEKALGVDHPDTL</sequence>
<dbReference type="Pfam" id="PF13374">
    <property type="entry name" value="TPR_10"/>
    <property type="match status" value="1"/>
</dbReference>
<gene>
    <name evidence="3" type="ORF">L211DRAFT_885695</name>
</gene>
<dbReference type="Proteomes" id="UP000267821">
    <property type="component" value="Unassembled WGS sequence"/>
</dbReference>
<evidence type="ECO:0000313" key="4">
    <source>
        <dbReference type="Proteomes" id="UP000267821"/>
    </source>
</evidence>
<dbReference type="Gene3D" id="1.25.40.10">
    <property type="entry name" value="Tetratricopeptide repeat domain"/>
    <property type="match status" value="1"/>
</dbReference>
<proteinExistence type="predicted"/>
<evidence type="ECO:0000256" key="1">
    <source>
        <dbReference type="ARBA" id="ARBA00022737"/>
    </source>
</evidence>
<dbReference type="STRING" id="1051890.A0A3N4L880"/>
<reference evidence="3 4" key="1">
    <citation type="journal article" date="2018" name="Nat. Ecol. Evol.">
        <title>Pezizomycetes genomes reveal the molecular basis of ectomycorrhizal truffle lifestyle.</title>
        <authorList>
            <person name="Murat C."/>
            <person name="Payen T."/>
            <person name="Noel B."/>
            <person name="Kuo A."/>
            <person name="Morin E."/>
            <person name="Chen J."/>
            <person name="Kohler A."/>
            <person name="Krizsan K."/>
            <person name="Balestrini R."/>
            <person name="Da Silva C."/>
            <person name="Montanini B."/>
            <person name="Hainaut M."/>
            <person name="Levati E."/>
            <person name="Barry K.W."/>
            <person name="Belfiori B."/>
            <person name="Cichocki N."/>
            <person name="Clum A."/>
            <person name="Dockter R.B."/>
            <person name="Fauchery L."/>
            <person name="Guy J."/>
            <person name="Iotti M."/>
            <person name="Le Tacon F."/>
            <person name="Lindquist E.A."/>
            <person name="Lipzen A."/>
            <person name="Malagnac F."/>
            <person name="Mello A."/>
            <person name="Molinier V."/>
            <person name="Miyauchi S."/>
            <person name="Poulain J."/>
            <person name="Riccioni C."/>
            <person name="Rubini A."/>
            <person name="Sitrit Y."/>
            <person name="Splivallo R."/>
            <person name="Traeger S."/>
            <person name="Wang M."/>
            <person name="Zifcakova L."/>
            <person name="Wipf D."/>
            <person name="Zambonelli A."/>
            <person name="Paolocci F."/>
            <person name="Nowrousian M."/>
            <person name="Ottonello S."/>
            <person name="Baldrian P."/>
            <person name="Spatafora J.W."/>
            <person name="Henrissat B."/>
            <person name="Nagy L.G."/>
            <person name="Aury J.M."/>
            <person name="Wincker P."/>
            <person name="Grigoriev I.V."/>
            <person name="Bonfante P."/>
            <person name="Martin F.M."/>
        </authorList>
    </citation>
    <scope>NUCLEOTIDE SEQUENCE [LARGE SCALE GENOMIC DNA]</scope>
    <source>
        <strain evidence="3 4">ATCC MYA-4762</strain>
    </source>
</reference>
<evidence type="ECO:0000256" key="2">
    <source>
        <dbReference type="ARBA" id="ARBA00022803"/>
    </source>
</evidence>
<dbReference type="OrthoDB" id="1658288at2759"/>
<evidence type="ECO:0000313" key="3">
    <source>
        <dbReference type="EMBL" id="RPB17968.1"/>
    </source>
</evidence>
<accession>A0A3N4L880</accession>
<keyword evidence="4" id="KW-1185">Reference proteome</keyword>
<dbReference type="InParanoid" id="A0A3N4L880"/>
<dbReference type="InterPro" id="IPR011990">
    <property type="entry name" value="TPR-like_helical_dom_sf"/>
</dbReference>
<feature type="non-terminal residue" evidence="3">
    <location>
        <position position="1"/>
    </location>
</feature>
<dbReference type="Pfam" id="PF13424">
    <property type="entry name" value="TPR_12"/>
    <property type="match status" value="1"/>
</dbReference>
<keyword evidence="1" id="KW-0677">Repeat</keyword>
<dbReference type="PANTHER" id="PTHR45641:SF19">
    <property type="entry name" value="NEPHROCYSTIN-3"/>
    <property type="match status" value="1"/>
</dbReference>
<name>A0A3N4L880_9PEZI</name>
<dbReference type="InterPro" id="IPR019734">
    <property type="entry name" value="TPR_rpt"/>
</dbReference>
<dbReference type="SUPFAM" id="SSF48452">
    <property type="entry name" value="TPR-like"/>
    <property type="match status" value="1"/>
</dbReference>
<dbReference type="SMART" id="SM00028">
    <property type="entry name" value="TPR"/>
    <property type="match status" value="2"/>
</dbReference>
<dbReference type="PANTHER" id="PTHR45641">
    <property type="entry name" value="TETRATRICOPEPTIDE REPEAT PROTEIN (AFU_ORTHOLOGUE AFUA_6G03870)"/>
    <property type="match status" value="1"/>
</dbReference>
<keyword evidence="2" id="KW-0802">TPR repeat</keyword>
<organism evidence="3 4">
    <name type="scientific">Terfezia boudieri ATCC MYA-4762</name>
    <dbReference type="NCBI Taxonomy" id="1051890"/>
    <lineage>
        <taxon>Eukaryota</taxon>
        <taxon>Fungi</taxon>
        <taxon>Dikarya</taxon>
        <taxon>Ascomycota</taxon>
        <taxon>Pezizomycotina</taxon>
        <taxon>Pezizomycetes</taxon>
        <taxon>Pezizales</taxon>
        <taxon>Pezizaceae</taxon>
        <taxon>Terfezia</taxon>
    </lineage>
</organism>
<dbReference type="AlphaFoldDB" id="A0A3N4L880"/>